<feature type="compositionally biased region" description="Acidic residues" evidence="1">
    <location>
        <begin position="111"/>
        <end position="121"/>
    </location>
</feature>
<dbReference type="STRING" id="47428.A0A284R004"/>
<dbReference type="EMBL" id="FUEG01000003">
    <property type="protein sequence ID" value="SJL02050.1"/>
    <property type="molecule type" value="Genomic_DNA"/>
</dbReference>
<dbReference type="OMA" id="ACRHISR"/>
<dbReference type="InterPro" id="IPR032675">
    <property type="entry name" value="LRR_dom_sf"/>
</dbReference>
<name>A0A284R004_ARMOS</name>
<accession>A0A284R004</accession>
<gene>
    <name evidence="3" type="ORF">ARMOST_05374</name>
</gene>
<dbReference type="Proteomes" id="UP000219338">
    <property type="component" value="Unassembled WGS sequence"/>
</dbReference>
<evidence type="ECO:0000313" key="4">
    <source>
        <dbReference type="Proteomes" id="UP000219338"/>
    </source>
</evidence>
<dbReference type="SMART" id="SM00367">
    <property type="entry name" value="LRR_CC"/>
    <property type="match status" value="4"/>
</dbReference>
<dbReference type="InterPro" id="IPR006553">
    <property type="entry name" value="Leu-rich_rpt_Cys-con_subtyp"/>
</dbReference>
<dbReference type="GO" id="GO:0031146">
    <property type="term" value="P:SCF-dependent proteasomal ubiquitin-dependent protein catabolic process"/>
    <property type="evidence" value="ECO:0007669"/>
    <property type="project" value="TreeGrafter"/>
</dbReference>
<dbReference type="AlphaFoldDB" id="A0A284R004"/>
<reference evidence="4" key="1">
    <citation type="journal article" date="2017" name="Nat. Ecol. Evol.">
        <title>Genome expansion and lineage-specific genetic innovations in the forest pathogenic fungi Armillaria.</title>
        <authorList>
            <person name="Sipos G."/>
            <person name="Prasanna A.N."/>
            <person name="Walter M.C."/>
            <person name="O'Connor E."/>
            <person name="Balint B."/>
            <person name="Krizsan K."/>
            <person name="Kiss B."/>
            <person name="Hess J."/>
            <person name="Varga T."/>
            <person name="Slot J."/>
            <person name="Riley R."/>
            <person name="Boka B."/>
            <person name="Rigling D."/>
            <person name="Barry K."/>
            <person name="Lee J."/>
            <person name="Mihaltcheva S."/>
            <person name="LaButti K."/>
            <person name="Lipzen A."/>
            <person name="Waldron R."/>
            <person name="Moloney N.M."/>
            <person name="Sperisen C."/>
            <person name="Kredics L."/>
            <person name="Vagvoelgyi C."/>
            <person name="Patrignani A."/>
            <person name="Fitzpatrick D."/>
            <person name="Nagy I."/>
            <person name="Doyle S."/>
            <person name="Anderson J.B."/>
            <person name="Grigoriev I.V."/>
            <person name="Gueldener U."/>
            <person name="Muensterkoetter M."/>
            <person name="Nagy L.G."/>
        </authorList>
    </citation>
    <scope>NUCLEOTIDE SEQUENCE [LARGE SCALE GENOMIC DNA]</scope>
    <source>
        <strain evidence="4">C18/9</strain>
    </source>
</reference>
<proteinExistence type="predicted"/>
<dbReference type="Gene3D" id="3.80.10.10">
    <property type="entry name" value="Ribonuclease Inhibitor"/>
    <property type="match status" value="2"/>
</dbReference>
<dbReference type="PANTHER" id="PTHR13318:SF95">
    <property type="entry name" value="F-BOX PROTEIN YLR352W"/>
    <property type="match status" value="1"/>
</dbReference>
<dbReference type="PANTHER" id="PTHR13318">
    <property type="entry name" value="PARTNER OF PAIRED, ISOFORM B-RELATED"/>
    <property type="match status" value="1"/>
</dbReference>
<keyword evidence="4" id="KW-1185">Reference proteome</keyword>
<feature type="compositionally biased region" description="Acidic residues" evidence="1">
    <location>
        <begin position="46"/>
        <end position="57"/>
    </location>
</feature>
<feature type="region of interest" description="Disordered" evidence="1">
    <location>
        <begin position="31"/>
        <end position="139"/>
    </location>
</feature>
<evidence type="ECO:0000313" key="3">
    <source>
        <dbReference type="EMBL" id="SJL02050.1"/>
    </source>
</evidence>
<dbReference type="Pfam" id="PF23550">
    <property type="entry name" value="zf_Tbcl_Rhp7"/>
    <property type="match status" value="1"/>
</dbReference>
<dbReference type="GO" id="GO:0019005">
    <property type="term" value="C:SCF ubiquitin ligase complex"/>
    <property type="evidence" value="ECO:0007669"/>
    <property type="project" value="TreeGrafter"/>
</dbReference>
<evidence type="ECO:0000259" key="2">
    <source>
        <dbReference type="Pfam" id="PF23550"/>
    </source>
</evidence>
<sequence length="590" mass="64960">MSNNNVRGPTSALTEFLRDSGITATTIARRAATANRPAAGPSSALEEADDVEADQEDVAQVPRRRTRGNRRSGYVSDELDEPASPAKKQKLSKAAEAKLKKAKKSKKTDKDDEDEDEDEDTYTALPRSIFPTAGSSSKPAVGSFDICATCEKQYTVTKYTMAANSGTGYLCHPCAKSSGTDPFKKPTVPRKRKPAAAKRVVNYEERLFPSLASLCIQIISRYIDDIEALGDIGVLNMEAISKAISKNRSLTSTNVQLFYGPENTVLTLYDATKLTPDALQTLAHLNPNLTTLRLDFCGLLSDEVMSVWSTSLPNLVSLQLLGPFLVRPSSWINFFESHPQLECFKITQSPRFDVKCVETLITMSQKTLHTLGLKEVGKMSDEFLNCIKLLEGQLTYLDISEPSESCSEAAIIEMLSTVASTLTHLDLSNHTEVSDKVLRLGLQPYSKAITSLGLKDLPELTDTGVADFFNSWTDNPPLTFLDISRIHLLNKDALLAILAHSGSCLQELNINGWRDIDNESLEEIGKQARDLKKIDLGFCRGVDDFTVKSIIEGSKGGLQEVKVWGCNRVEGKWTVSGKQRHIRVYGIESH</sequence>
<protein>
    <recommendedName>
        <fullName evidence="2">DNA repair protein rhp7 treble clef domain-containing protein</fullName>
    </recommendedName>
</protein>
<organism evidence="3 4">
    <name type="scientific">Armillaria ostoyae</name>
    <name type="common">Armillaria root rot fungus</name>
    <dbReference type="NCBI Taxonomy" id="47428"/>
    <lineage>
        <taxon>Eukaryota</taxon>
        <taxon>Fungi</taxon>
        <taxon>Dikarya</taxon>
        <taxon>Basidiomycota</taxon>
        <taxon>Agaricomycotina</taxon>
        <taxon>Agaricomycetes</taxon>
        <taxon>Agaricomycetidae</taxon>
        <taxon>Agaricales</taxon>
        <taxon>Marasmiineae</taxon>
        <taxon>Physalacriaceae</taxon>
        <taxon>Armillaria</taxon>
    </lineage>
</organism>
<dbReference type="InterPro" id="IPR056451">
    <property type="entry name" value="Znf_Tbcl_Rhp7"/>
</dbReference>
<evidence type="ECO:0000256" key="1">
    <source>
        <dbReference type="SAM" id="MobiDB-lite"/>
    </source>
</evidence>
<feature type="domain" description="DNA repair protein rhp7 treble clef" evidence="2">
    <location>
        <begin position="141"/>
        <end position="179"/>
    </location>
</feature>
<dbReference type="OrthoDB" id="421226at2759"/>
<dbReference type="SUPFAM" id="SSF52047">
    <property type="entry name" value="RNI-like"/>
    <property type="match status" value="1"/>
</dbReference>